<dbReference type="Pfam" id="PF00004">
    <property type="entry name" value="AAA"/>
    <property type="match status" value="1"/>
</dbReference>
<dbReference type="GO" id="GO:0016887">
    <property type="term" value="F:ATP hydrolysis activity"/>
    <property type="evidence" value="ECO:0007669"/>
    <property type="project" value="InterPro"/>
</dbReference>
<keyword evidence="9" id="KW-1185">Reference proteome</keyword>
<dbReference type="Gene3D" id="3.40.50.300">
    <property type="entry name" value="P-loop containing nucleotide triphosphate hydrolases"/>
    <property type="match status" value="1"/>
</dbReference>
<dbReference type="SMART" id="SM00382">
    <property type="entry name" value="AAA"/>
    <property type="match status" value="1"/>
</dbReference>
<keyword evidence="5" id="KW-0496">Mitochondrion</keyword>
<dbReference type="PROSITE" id="PS00674">
    <property type="entry name" value="AAA"/>
    <property type="match status" value="1"/>
</dbReference>
<dbReference type="GO" id="GO:0005741">
    <property type="term" value="C:mitochondrial outer membrane"/>
    <property type="evidence" value="ECO:0007669"/>
    <property type="project" value="UniProtKB-SubCell"/>
</dbReference>
<dbReference type="InterPro" id="IPR003959">
    <property type="entry name" value="ATPase_AAA_core"/>
</dbReference>
<dbReference type="AlphaFoldDB" id="A0AAD5SVK9"/>
<dbReference type="PANTHER" id="PTHR45644">
    <property type="entry name" value="AAA ATPASE, PUTATIVE (AFU_ORTHOLOGUE AFUA_2G12920)-RELATED-RELATED"/>
    <property type="match status" value="1"/>
</dbReference>
<feature type="domain" description="AAA+ ATPase" evidence="7">
    <location>
        <begin position="797"/>
        <end position="933"/>
    </location>
</feature>
<comment type="caution">
    <text evidence="8">The sequence shown here is derived from an EMBL/GenBank/DDBJ whole genome shotgun (WGS) entry which is preliminary data.</text>
</comment>
<dbReference type="PANTHER" id="PTHR45644:SF56">
    <property type="entry name" value="AAA ATPASE, PUTATIVE (AFU_ORTHOLOGUE AFUA_2G12920)-RELATED"/>
    <property type="match status" value="1"/>
</dbReference>
<dbReference type="SUPFAM" id="SSF52540">
    <property type="entry name" value="P-loop containing nucleoside triphosphate hydrolases"/>
    <property type="match status" value="1"/>
</dbReference>
<dbReference type="Gene3D" id="1.10.8.60">
    <property type="match status" value="1"/>
</dbReference>
<dbReference type="GO" id="GO:0005524">
    <property type="term" value="F:ATP binding"/>
    <property type="evidence" value="ECO:0007669"/>
    <property type="project" value="UniProtKB-KW"/>
</dbReference>
<keyword evidence="4" id="KW-0067">ATP-binding</keyword>
<dbReference type="InterPro" id="IPR027417">
    <property type="entry name" value="P-loop_NTPase"/>
</dbReference>
<evidence type="ECO:0000256" key="5">
    <source>
        <dbReference type="ARBA" id="ARBA00023128"/>
    </source>
</evidence>
<comment type="subcellular location">
    <subcellularLocation>
        <location evidence="1">Mitochondrion outer membrane</location>
        <topology evidence="1">Single-pass membrane protein</topology>
    </subcellularLocation>
</comment>
<gene>
    <name evidence="8" type="ORF">HK100_004263</name>
</gene>
<accession>A0AAD5SVK9</accession>
<dbReference type="InterPro" id="IPR003960">
    <property type="entry name" value="ATPase_AAA_CS"/>
</dbReference>
<name>A0AAD5SVK9_9FUNG</name>
<dbReference type="InterPro" id="IPR041569">
    <property type="entry name" value="AAA_lid_3"/>
</dbReference>
<dbReference type="EMBL" id="JADGJH010002124">
    <property type="protein sequence ID" value="KAJ3103086.1"/>
    <property type="molecule type" value="Genomic_DNA"/>
</dbReference>
<keyword evidence="2" id="KW-0547">Nucleotide-binding</keyword>
<feature type="compositionally biased region" description="Polar residues" evidence="6">
    <location>
        <begin position="547"/>
        <end position="557"/>
    </location>
</feature>
<feature type="compositionally biased region" description="Pro residues" evidence="6">
    <location>
        <begin position="101"/>
        <end position="121"/>
    </location>
</feature>
<proteinExistence type="predicted"/>
<feature type="compositionally biased region" description="Basic and acidic residues" evidence="6">
    <location>
        <begin position="69"/>
        <end position="89"/>
    </location>
</feature>
<reference evidence="8" key="1">
    <citation type="submission" date="2020-05" db="EMBL/GenBank/DDBJ databases">
        <title>Phylogenomic resolution of chytrid fungi.</title>
        <authorList>
            <person name="Stajich J.E."/>
            <person name="Amses K."/>
            <person name="Simmons R."/>
            <person name="Seto K."/>
            <person name="Myers J."/>
            <person name="Bonds A."/>
            <person name="Quandt C.A."/>
            <person name="Barry K."/>
            <person name="Liu P."/>
            <person name="Grigoriev I."/>
            <person name="Longcore J.E."/>
            <person name="James T.Y."/>
        </authorList>
    </citation>
    <scope>NUCLEOTIDE SEQUENCE</scope>
    <source>
        <strain evidence="8">JEL0513</strain>
    </source>
</reference>
<sequence>MKVKAFGSHQCQRRFLHRGRRASEGNRTYYSHSLLLRKLVLIPVPAYGSSVVPVNCRAFFASDASDSNSTKDKEKEKEKKARVPAKSKESTQAVAEQTLPNPTPTPTPTPTVAPTPTPTPTPISFTRRLRNGIESFVSDVGFAHVPLGSPLPFAPININEKIKQQHGAAKSNEEPSSLPPKYLDDVVLSATIVGLRSALLALLFYHPTVQPSLTLPAIPSAASGLVVLSCPYKGSDRFCRMIVERLINETPPLQNAAYFHVRPENLFARIAPANLTKIPPVTPPIDTSTADAATGKARLAATRRPPAAAAVSQISQMFGGAIMVEVGSNGRAKISPNKLSSGGGSDLENDVPMLPYPWYQPYMSGSAKQPGNLKSLMIPRIQSEFGRTFYYESIHKTFEQFFEKVISNVEQEKIEQLTDSNTAVSADSPEITVSAERKNGFTPRPIVIYFEDLLDIITPNSVPPEDPSFHLDESEIINSFAYCLHKARQTRPIVVITASTPSTRAHLVNSNYSRPNNSHNHPLSSIFKAIQSGGGGNGDGNGDARSSKSSTRSPGVSFGTSLDDYIGPAVISVIPAFHKGGGAAATTQFKKKMQQDLKLQIRETNRREMAVIFNATYAHDSKLVQNMNRLLERVFEELEEEDDATLLLPVAVPRLREFRILDDLVLTPNDVEKILLYAAGRCAKRICDGASVGDDSELITFQDLKTSFSIFSDLLKGESEARSGNEFATVFANPADHMNLTKHESEILKVCLIKPADLQASFNAVGGLQKTKQVIEELIRLPLLRPELFSFGVLKHSTTGLLLFGPPGTGKTMLAKAVAAESGANFLNIQMSSIQSKWVGENEKNVKAIFTLARKLKPCVIFVDEIDSLLRVRVHNQPHWVTNTINEWMLEWDGINSKGSDGIIVVGATNRPFDLDEAVLRRLPRRLFVNLPDLAERTAILEIILAEEQVGSAGTTDENSLVEANEANEARKRVIEFVAEKTRGFSGSDLKNLCIAAALGAVRRMMKVADDAVSGEGGAVNGVTVGADEIRVLLQQDFEKAFESGDVVPSLSDKAELMNELIKWDKLYGLKAGKRGAGGNGNGWGFGLSDLKQGK</sequence>
<feature type="compositionally biased region" description="Gly residues" evidence="6">
    <location>
        <begin position="532"/>
        <end position="541"/>
    </location>
</feature>
<evidence type="ECO:0000256" key="6">
    <source>
        <dbReference type="SAM" id="MobiDB-lite"/>
    </source>
</evidence>
<protein>
    <recommendedName>
        <fullName evidence="7">AAA+ ATPase domain-containing protein</fullName>
    </recommendedName>
</protein>
<evidence type="ECO:0000256" key="2">
    <source>
        <dbReference type="ARBA" id="ARBA00022741"/>
    </source>
</evidence>
<dbReference type="InterPro" id="IPR051701">
    <property type="entry name" value="Mito_OM_Translocase_MSP1"/>
</dbReference>
<evidence type="ECO:0000313" key="9">
    <source>
        <dbReference type="Proteomes" id="UP001211907"/>
    </source>
</evidence>
<organism evidence="8 9">
    <name type="scientific">Physocladia obscura</name>
    <dbReference type="NCBI Taxonomy" id="109957"/>
    <lineage>
        <taxon>Eukaryota</taxon>
        <taxon>Fungi</taxon>
        <taxon>Fungi incertae sedis</taxon>
        <taxon>Chytridiomycota</taxon>
        <taxon>Chytridiomycota incertae sedis</taxon>
        <taxon>Chytridiomycetes</taxon>
        <taxon>Chytridiales</taxon>
        <taxon>Chytriomycetaceae</taxon>
        <taxon>Physocladia</taxon>
    </lineage>
</organism>
<evidence type="ECO:0000256" key="1">
    <source>
        <dbReference type="ARBA" id="ARBA00004572"/>
    </source>
</evidence>
<feature type="region of interest" description="Disordered" evidence="6">
    <location>
        <begin position="64"/>
        <end position="125"/>
    </location>
</feature>
<feature type="compositionally biased region" description="Polar residues" evidence="6">
    <location>
        <begin position="508"/>
        <end position="523"/>
    </location>
</feature>
<evidence type="ECO:0000259" key="7">
    <source>
        <dbReference type="SMART" id="SM00382"/>
    </source>
</evidence>
<evidence type="ECO:0000256" key="3">
    <source>
        <dbReference type="ARBA" id="ARBA00022787"/>
    </source>
</evidence>
<dbReference type="Proteomes" id="UP001211907">
    <property type="component" value="Unassembled WGS sequence"/>
</dbReference>
<feature type="region of interest" description="Disordered" evidence="6">
    <location>
        <begin position="508"/>
        <end position="557"/>
    </location>
</feature>
<keyword evidence="3" id="KW-0472">Membrane</keyword>
<dbReference type="InterPro" id="IPR003593">
    <property type="entry name" value="AAA+_ATPase"/>
</dbReference>
<evidence type="ECO:0000256" key="4">
    <source>
        <dbReference type="ARBA" id="ARBA00022840"/>
    </source>
</evidence>
<dbReference type="Pfam" id="PF17862">
    <property type="entry name" value="AAA_lid_3"/>
    <property type="match status" value="1"/>
</dbReference>
<keyword evidence="3" id="KW-1000">Mitochondrion outer membrane</keyword>
<evidence type="ECO:0000313" key="8">
    <source>
        <dbReference type="EMBL" id="KAJ3103086.1"/>
    </source>
</evidence>